<dbReference type="VEuPathDB" id="FungiDB:FUN_010750"/>
<dbReference type="OrthoDB" id="5588846at2759"/>
<name>A0A2I1EH34_9GLOM</name>
<dbReference type="Pfam" id="PF13385">
    <property type="entry name" value="Laminin_G_3"/>
    <property type="match status" value="1"/>
</dbReference>
<dbReference type="InterPro" id="IPR016093">
    <property type="entry name" value="MIR_motif"/>
</dbReference>
<dbReference type="Gene3D" id="2.60.120.200">
    <property type="match status" value="1"/>
</dbReference>
<dbReference type="PANTHER" id="PTHR46809">
    <property type="entry name" value="STROMAL CELL-DERIVED FACTOR 2-LIKE PROTEIN"/>
    <property type="match status" value="1"/>
</dbReference>
<dbReference type="InterPro" id="IPR013320">
    <property type="entry name" value="ConA-like_dom_sf"/>
</dbReference>
<evidence type="ECO:0000313" key="4">
    <source>
        <dbReference type="Proteomes" id="UP000232688"/>
    </source>
</evidence>
<dbReference type="SMART" id="SM00472">
    <property type="entry name" value="MIR"/>
    <property type="match status" value="3"/>
</dbReference>
<comment type="caution">
    <text evidence="3">The sequence shown here is derived from an EMBL/GenBank/DDBJ whole genome shotgun (WGS) entry which is preliminary data.</text>
</comment>
<gene>
    <name evidence="3" type="ORF">RhiirA1_441989</name>
</gene>
<proteinExistence type="predicted"/>
<keyword evidence="1" id="KW-0732">Signal</keyword>
<sequence length="393" mass="44851">MEAIVKAEDQGYILEDNLIEEIGFDQKIMKFVVREWAELISDPISMGEQDQRIFEHADLPAVIDKLSVTLRLKIRSHSTDWATILHKGTGHPVRTPGLWLAAHKSTLCPQFTGNWQNCVALDINEGLLLNRWYHLAYTLSDPEKRLDFYLDGEWVGFNSIKNVKTQKVVFNYAPLHIGRAFTHIGFNGEISNVRYFNWRLSAEEVKEDFFNEFQKKPIVYGSKIAIVHVSTGKYLSTKGIKYDLGRDDQQFMVICNDREIDLKNDVWTITRAKGTRVILGDPVSLDTIVVLEHQATGLNLHSHDTSHEKFTPISKHQQVTLCGIGNTDDKWRIQRFNHDSGHLMNGDIISLFHVNTNKPLYSHTILLGDGSQEVSCHGDGSETNNKWRIELIG</sequence>
<dbReference type="VEuPathDB" id="FungiDB:RhiirA1_441989"/>
<dbReference type="Proteomes" id="UP000232688">
    <property type="component" value="Unassembled WGS sequence"/>
</dbReference>
<dbReference type="Gene3D" id="2.80.10.50">
    <property type="match status" value="1"/>
</dbReference>
<organism evidence="3 4">
    <name type="scientific">Rhizophagus irregularis</name>
    <dbReference type="NCBI Taxonomy" id="588596"/>
    <lineage>
        <taxon>Eukaryota</taxon>
        <taxon>Fungi</taxon>
        <taxon>Fungi incertae sedis</taxon>
        <taxon>Mucoromycota</taxon>
        <taxon>Glomeromycotina</taxon>
        <taxon>Glomeromycetes</taxon>
        <taxon>Glomerales</taxon>
        <taxon>Glomeraceae</taxon>
        <taxon>Rhizophagus</taxon>
    </lineage>
</organism>
<evidence type="ECO:0000256" key="1">
    <source>
        <dbReference type="ARBA" id="ARBA00022729"/>
    </source>
</evidence>
<keyword evidence="2" id="KW-0677">Repeat</keyword>
<evidence type="ECO:0000313" key="3">
    <source>
        <dbReference type="EMBL" id="PKC65952.1"/>
    </source>
</evidence>
<dbReference type="VEuPathDB" id="FungiDB:RhiirFUN_016043"/>
<dbReference type="PROSITE" id="PS50919">
    <property type="entry name" value="MIR"/>
    <property type="match status" value="3"/>
</dbReference>
<reference evidence="3 4" key="1">
    <citation type="submission" date="2017-10" db="EMBL/GenBank/DDBJ databases">
        <title>Extensive intraspecific genome diversity in a model arbuscular mycorrhizal fungus.</title>
        <authorList>
            <person name="Chen E.C.H."/>
            <person name="Morin E."/>
            <person name="Baudet D."/>
            <person name="Noel J."/>
            <person name="Ndikumana S."/>
            <person name="Charron P."/>
            <person name="St-Onge C."/>
            <person name="Giorgi J."/>
            <person name="Grigoriev I.V."/>
            <person name="Roux C."/>
            <person name="Martin F.M."/>
            <person name="Corradi N."/>
        </authorList>
    </citation>
    <scope>NUCLEOTIDE SEQUENCE [LARGE SCALE GENOMIC DNA]</scope>
    <source>
        <strain evidence="3 4">A1</strain>
    </source>
</reference>
<dbReference type="CDD" id="cd23263">
    <property type="entry name" value="beta-trefoil_MIR"/>
    <property type="match status" value="1"/>
</dbReference>
<dbReference type="SUPFAM" id="SSF49899">
    <property type="entry name" value="Concanavalin A-like lectins/glucanases"/>
    <property type="match status" value="1"/>
</dbReference>
<dbReference type="Pfam" id="PF02815">
    <property type="entry name" value="MIR"/>
    <property type="match status" value="1"/>
</dbReference>
<dbReference type="InterPro" id="IPR036300">
    <property type="entry name" value="MIR_dom_sf"/>
</dbReference>
<dbReference type="SUPFAM" id="SSF82109">
    <property type="entry name" value="MIR domain"/>
    <property type="match status" value="2"/>
</dbReference>
<accession>A0A2I1EH34</accession>
<protein>
    <submittedName>
        <fullName evidence="3">Uncharacterized protein</fullName>
    </submittedName>
</protein>
<dbReference type="EMBL" id="LLXH01000500">
    <property type="protein sequence ID" value="PKC65952.1"/>
    <property type="molecule type" value="Genomic_DNA"/>
</dbReference>
<dbReference type="AlphaFoldDB" id="A0A2I1EH34"/>
<dbReference type="PANTHER" id="PTHR46809:SF2">
    <property type="entry name" value="GH21273P"/>
    <property type="match status" value="1"/>
</dbReference>
<evidence type="ECO:0000256" key="2">
    <source>
        <dbReference type="ARBA" id="ARBA00022737"/>
    </source>
</evidence>
<reference evidence="3 4" key="2">
    <citation type="submission" date="2017-10" db="EMBL/GenBank/DDBJ databases">
        <title>Genome analyses suggest a sexual origin of heterokaryosis in a supposedly ancient asexual fungus.</title>
        <authorList>
            <person name="Corradi N."/>
            <person name="Sedzielewska K."/>
            <person name="Noel J."/>
            <person name="Charron P."/>
            <person name="Farinelli L."/>
            <person name="Marton T."/>
            <person name="Kruger M."/>
            <person name="Pelin A."/>
            <person name="Brachmann A."/>
            <person name="Corradi N."/>
        </authorList>
    </citation>
    <scope>NUCLEOTIDE SEQUENCE [LARGE SCALE GENOMIC DNA]</scope>
    <source>
        <strain evidence="3 4">A1</strain>
    </source>
</reference>